<name>A0A081KH22_9GAMM</name>
<dbReference type="Proteomes" id="UP000027997">
    <property type="component" value="Unassembled WGS sequence"/>
</dbReference>
<dbReference type="EMBL" id="JOJP01000001">
    <property type="protein sequence ID" value="KEI73448.1"/>
    <property type="molecule type" value="Genomic_DNA"/>
</dbReference>
<accession>A0A081KH22</accession>
<reference evidence="1 2" key="1">
    <citation type="submission" date="2014-06" db="EMBL/GenBank/DDBJ databases">
        <title>Whole Genome Sequences of Three Symbiotic Endozoicomonas Bacteria.</title>
        <authorList>
            <person name="Neave M.J."/>
            <person name="Apprill A."/>
            <person name="Voolstra C.R."/>
        </authorList>
    </citation>
    <scope>NUCLEOTIDE SEQUENCE [LARGE SCALE GENOMIC DNA]</scope>
    <source>
        <strain evidence="1 2">DSM 22380</strain>
    </source>
</reference>
<dbReference type="AlphaFoldDB" id="A0A081KH22"/>
<dbReference type="RefSeq" id="WP_020582434.1">
    <property type="nucleotide sequence ID" value="NZ_JOJP01000001.1"/>
</dbReference>
<comment type="caution">
    <text evidence="1">The sequence shown here is derived from an EMBL/GenBank/DDBJ whole genome shotgun (WGS) entry which is preliminary data.</text>
</comment>
<organism evidence="1 2">
    <name type="scientific">Endozoicomonas elysicola</name>
    <dbReference type="NCBI Taxonomy" id="305900"/>
    <lineage>
        <taxon>Bacteria</taxon>
        <taxon>Pseudomonadati</taxon>
        <taxon>Pseudomonadota</taxon>
        <taxon>Gammaproteobacteria</taxon>
        <taxon>Oceanospirillales</taxon>
        <taxon>Endozoicomonadaceae</taxon>
        <taxon>Endozoicomonas</taxon>
    </lineage>
</organism>
<proteinExistence type="predicted"/>
<evidence type="ECO:0000313" key="2">
    <source>
        <dbReference type="Proteomes" id="UP000027997"/>
    </source>
</evidence>
<sequence>MEKMFERLQFGSCEICGLAQLPEELSCLMVPLDAKRVRFFTLFYCSDNPLCHNKALDRLSEKERQAQHQNTPVFFGKI</sequence>
<evidence type="ECO:0000313" key="1">
    <source>
        <dbReference type="EMBL" id="KEI73448.1"/>
    </source>
</evidence>
<protein>
    <submittedName>
        <fullName evidence="1">Uncharacterized protein</fullName>
    </submittedName>
</protein>
<keyword evidence="2" id="KW-1185">Reference proteome</keyword>
<gene>
    <name evidence="1" type="ORF">GV64_24415</name>
</gene>